<dbReference type="STRING" id="1267768.BV394_01505"/>
<dbReference type="GO" id="GO:0015483">
    <property type="term" value="F:long-chain fatty acid transporting porin activity"/>
    <property type="evidence" value="ECO:0007669"/>
    <property type="project" value="TreeGrafter"/>
</dbReference>
<evidence type="ECO:0000256" key="7">
    <source>
        <dbReference type="ARBA" id="ARBA00023237"/>
    </source>
</evidence>
<dbReference type="SUPFAM" id="SSF56935">
    <property type="entry name" value="Porins"/>
    <property type="match status" value="1"/>
</dbReference>
<sequence length="372" mass="39149">MIRKGYLSAAALAVTATATGANAGALDRSYNNISPIFETGNYAELSFARVKPKASGTDTTVPQTIEDVAEDFGLFGAAVKFQYAPNLSMTFIVDQPYGSDIRYSGNPAGSAFGGTTVKADSSAVSAIGRYHMNERVSFHAGLRYQSIEGNVGLSGLAYGGLSGYAVNLGEDRSTGFLVGAAYEIPEIAMRASLTYHSKVTHDLTATESVNGAVVNTGTTRLETPEAINLEVQSGVAPGTLVFGSIRHANWSDVKLSPAFFNANTGGASLINLPDVTTYTIGVGRKITDVLSGSVSLGYEPGEKSDLVSPLTPANGRHWLSVGLKYELDKVTLSGGVRYTKLGDAQPQTQNTSRATFTDNDIVSIGIKVGYHF</sequence>
<dbReference type="Gene3D" id="2.40.160.60">
    <property type="entry name" value="Outer membrane protein transport protein (OMPP1/FadL/TodX)"/>
    <property type="match status" value="1"/>
</dbReference>
<organism evidence="8 9">
    <name type="scientific">Brevirhabdus pacifica</name>
    <dbReference type="NCBI Taxonomy" id="1267768"/>
    <lineage>
        <taxon>Bacteria</taxon>
        <taxon>Pseudomonadati</taxon>
        <taxon>Pseudomonadota</taxon>
        <taxon>Alphaproteobacteria</taxon>
        <taxon>Rhodobacterales</taxon>
        <taxon>Paracoccaceae</taxon>
        <taxon>Brevirhabdus</taxon>
    </lineage>
</organism>
<keyword evidence="9" id="KW-1185">Reference proteome</keyword>
<dbReference type="GO" id="GO:0009279">
    <property type="term" value="C:cell outer membrane"/>
    <property type="evidence" value="ECO:0007669"/>
    <property type="project" value="UniProtKB-SubCell"/>
</dbReference>
<evidence type="ECO:0000256" key="3">
    <source>
        <dbReference type="ARBA" id="ARBA00022452"/>
    </source>
</evidence>
<protein>
    <submittedName>
        <fullName evidence="8">Uncharacterized protein</fullName>
    </submittedName>
</protein>
<keyword evidence="7" id="KW-0998">Cell outer membrane</keyword>
<name>A0A1U7DF91_9RHOB</name>
<dbReference type="InterPro" id="IPR005017">
    <property type="entry name" value="OMPP1/FadL/TodX"/>
</dbReference>
<evidence type="ECO:0000256" key="6">
    <source>
        <dbReference type="ARBA" id="ARBA00023136"/>
    </source>
</evidence>
<evidence type="ECO:0000256" key="4">
    <source>
        <dbReference type="ARBA" id="ARBA00022692"/>
    </source>
</evidence>
<proteinExistence type="inferred from homology"/>
<dbReference type="RefSeq" id="WP_076978588.1">
    <property type="nucleotide sequence ID" value="NZ_CP019124.1"/>
</dbReference>
<evidence type="ECO:0000256" key="5">
    <source>
        <dbReference type="ARBA" id="ARBA00022729"/>
    </source>
</evidence>
<evidence type="ECO:0000313" key="8">
    <source>
        <dbReference type="EMBL" id="APX88563.1"/>
    </source>
</evidence>
<reference evidence="8 9" key="1">
    <citation type="submission" date="2017-01" db="EMBL/GenBank/DDBJ databases">
        <title>Genomic analysis of Xuhuaishuia manganoxidans DY6-4.</title>
        <authorList>
            <person name="Wang X."/>
        </authorList>
    </citation>
    <scope>NUCLEOTIDE SEQUENCE [LARGE SCALE GENOMIC DNA]</scope>
    <source>
        <strain evidence="8 9">DY6-4</strain>
    </source>
</reference>
<evidence type="ECO:0000256" key="2">
    <source>
        <dbReference type="ARBA" id="ARBA00008163"/>
    </source>
</evidence>
<keyword evidence="3" id="KW-1134">Transmembrane beta strand</keyword>
<accession>A0A1U7DF91</accession>
<dbReference type="Pfam" id="PF03349">
    <property type="entry name" value="Toluene_X"/>
    <property type="match status" value="1"/>
</dbReference>
<comment type="subcellular location">
    <subcellularLocation>
        <location evidence="1">Cell outer membrane</location>
        <topology evidence="1">Multi-pass membrane protein</topology>
    </subcellularLocation>
</comment>
<accession>A0A2M9DGU3</accession>
<keyword evidence="4" id="KW-0812">Transmembrane</keyword>
<comment type="similarity">
    <text evidence="2">Belongs to the OmpP1/FadL family.</text>
</comment>
<keyword evidence="5" id="KW-0732">Signal</keyword>
<dbReference type="EMBL" id="CP019124">
    <property type="protein sequence ID" value="APX88563.1"/>
    <property type="molecule type" value="Genomic_DNA"/>
</dbReference>
<evidence type="ECO:0000256" key="1">
    <source>
        <dbReference type="ARBA" id="ARBA00004571"/>
    </source>
</evidence>
<keyword evidence="6" id="KW-0472">Membrane</keyword>
<dbReference type="Proteomes" id="UP000187266">
    <property type="component" value="Chromosome"/>
</dbReference>
<gene>
    <name evidence="8" type="ORF">BV394_01505</name>
</gene>
<dbReference type="PANTHER" id="PTHR35093">
    <property type="entry name" value="OUTER MEMBRANE PROTEIN NMB0088-RELATED"/>
    <property type="match status" value="1"/>
</dbReference>
<dbReference type="OrthoDB" id="6679728at2"/>
<evidence type="ECO:0000313" key="9">
    <source>
        <dbReference type="Proteomes" id="UP000187266"/>
    </source>
</evidence>
<dbReference type="AlphaFoldDB" id="A0A1U7DF91"/>
<dbReference type="PANTHER" id="PTHR35093:SF8">
    <property type="entry name" value="OUTER MEMBRANE PROTEIN NMB0088-RELATED"/>
    <property type="match status" value="1"/>
</dbReference>